<reference evidence="7 8" key="1">
    <citation type="journal article" date="2024" name="Science">
        <title>Giant polyketide synthase enzymes in the biosynthesis of giant marine polyether toxins.</title>
        <authorList>
            <person name="Fallon T.R."/>
            <person name="Shende V.V."/>
            <person name="Wierzbicki I.H."/>
            <person name="Pendleton A.L."/>
            <person name="Watervoot N.F."/>
            <person name="Auber R.P."/>
            <person name="Gonzalez D.J."/>
            <person name="Wisecaver J.H."/>
            <person name="Moore B.S."/>
        </authorList>
    </citation>
    <scope>NUCLEOTIDE SEQUENCE [LARGE SCALE GENOMIC DNA]</scope>
    <source>
        <strain evidence="7 8">12B1</strain>
    </source>
</reference>
<evidence type="ECO:0000256" key="4">
    <source>
        <dbReference type="SAM" id="MobiDB-lite"/>
    </source>
</evidence>
<dbReference type="InterPro" id="IPR015797">
    <property type="entry name" value="NUDIX_hydrolase-like_dom_sf"/>
</dbReference>
<comment type="caution">
    <text evidence="7">The sequence shown here is derived from an EMBL/GenBank/DDBJ whole genome shotgun (WGS) entry which is preliminary data.</text>
</comment>
<dbReference type="GO" id="GO:0044715">
    <property type="term" value="F:8-oxo-dGDP phosphatase activity"/>
    <property type="evidence" value="ECO:0007669"/>
    <property type="project" value="UniProtKB-ARBA"/>
</dbReference>
<dbReference type="InterPro" id="IPR033690">
    <property type="entry name" value="Adenylat_kinase_CS"/>
</dbReference>
<dbReference type="CDD" id="cd03676">
    <property type="entry name" value="NUDIX_Tnr3_like"/>
    <property type="match status" value="1"/>
</dbReference>
<dbReference type="Proteomes" id="UP001515480">
    <property type="component" value="Unassembled WGS sequence"/>
</dbReference>
<evidence type="ECO:0000256" key="2">
    <source>
        <dbReference type="ARBA" id="ARBA00022741"/>
    </source>
</evidence>
<dbReference type="Gene3D" id="3.40.50.300">
    <property type="entry name" value="P-loop containing nucleotide triphosphate hydrolases"/>
    <property type="match status" value="1"/>
</dbReference>
<dbReference type="SUPFAM" id="SSF55811">
    <property type="entry name" value="Nudix"/>
    <property type="match status" value="1"/>
</dbReference>
<dbReference type="Pfam" id="PF00406">
    <property type="entry name" value="ADK"/>
    <property type="match status" value="1"/>
</dbReference>
<gene>
    <name evidence="7" type="ORF">AB1Y20_009575</name>
</gene>
<evidence type="ECO:0000259" key="6">
    <source>
        <dbReference type="PROSITE" id="PS51462"/>
    </source>
</evidence>
<evidence type="ECO:0000256" key="3">
    <source>
        <dbReference type="ARBA" id="ARBA00022777"/>
    </source>
</evidence>
<dbReference type="GO" id="GO:0006139">
    <property type="term" value="P:nucleobase-containing compound metabolic process"/>
    <property type="evidence" value="ECO:0007669"/>
    <property type="project" value="InterPro"/>
</dbReference>
<dbReference type="Pfam" id="PF00293">
    <property type="entry name" value="NUDIX"/>
    <property type="match status" value="1"/>
</dbReference>
<dbReference type="HAMAP" id="MF_00235">
    <property type="entry name" value="Adenylate_kinase_Adk"/>
    <property type="match status" value="1"/>
</dbReference>
<dbReference type="InterPro" id="IPR000086">
    <property type="entry name" value="NUDIX_hydrolase_dom"/>
</dbReference>
<feature type="chain" id="PRO_5044316377" description="Nudix hydrolase domain-containing protein" evidence="5">
    <location>
        <begin position="20"/>
        <end position="713"/>
    </location>
</feature>
<dbReference type="PANTHER" id="PTHR23359">
    <property type="entry name" value="NUCLEOTIDE KINASE"/>
    <property type="match status" value="1"/>
</dbReference>
<dbReference type="PROSITE" id="PS51462">
    <property type="entry name" value="NUDIX"/>
    <property type="match status" value="1"/>
</dbReference>
<dbReference type="InterPro" id="IPR027417">
    <property type="entry name" value="P-loop_NTPase"/>
</dbReference>
<keyword evidence="5" id="KW-0732">Signal</keyword>
<dbReference type="PRINTS" id="PR00094">
    <property type="entry name" value="ADENYLTKNASE"/>
</dbReference>
<protein>
    <recommendedName>
        <fullName evidence="6">Nudix hydrolase domain-containing protein</fullName>
    </recommendedName>
</protein>
<accession>A0AB34K1V4</accession>
<dbReference type="AlphaFoldDB" id="A0AB34K1V4"/>
<keyword evidence="1" id="KW-0808">Transferase</keyword>
<organism evidence="7 8">
    <name type="scientific">Prymnesium parvum</name>
    <name type="common">Toxic golden alga</name>
    <dbReference type="NCBI Taxonomy" id="97485"/>
    <lineage>
        <taxon>Eukaryota</taxon>
        <taxon>Haptista</taxon>
        <taxon>Haptophyta</taxon>
        <taxon>Prymnesiophyceae</taxon>
        <taxon>Prymnesiales</taxon>
        <taxon>Prymnesiaceae</taxon>
        <taxon>Prymnesium</taxon>
    </lineage>
</organism>
<dbReference type="InterPro" id="IPR000850">
    <property type="entry name" value="Adenylat/UMP-CMP_kin"/>
</dbReference>
<feature type="domain" description="Nudix hydrolase" evidence="6">
    <location>
        <begin position="534"/>
        <end position="682"/>
    </location>
</feature>
<evidence type="ECO:0000256" key="1">
    <source>
        <dbReference type="ARBA" id="ARBA00022679"/>
    </source>
</evidence>
<sequence>MLVAPLVTLSFLSPWLATSRPPLRTPPPLLSETDRPAVDAAPAADRSADVSGYRVPPERVTWAPFTYASPQERRSHALRRRQHISTTLPPMPPLVLMVIGGPSSGKGTIVPMLAQALRARAVSVGNLLRGEIRAARPRGLAAAAAMARGELVPDALTLELLHERVLSFADAAHVGWIFDGFPRVASQAAAVLAPEYARLRPDGVILLERPAELIKEFALGRCTDSLTGQTYHPTYAPPPDELRGRLVWRVDDTQEVVERRLAEHEAAVRAVRAEFDAAGVPLRAFDNARSELHTFDEVVAFVEELGMLKLAAQRDAILARWLREDADVSWGVGSSAFEGYGSFGGPQLQDGLLNRAEALVAAAANLEAKVSDEREADVEAFCEMDEEEGACLVRYEEEAAESCGLLLAVRRCNEYDPAKYRPVVVDEAVVGWVSEEMVEHLAPQVALGTSCELALLKGRPALRLAPDATSAASRTRAVAELVAELVADGVVPAGKVRHELQDVHAISDGFVAPGGPPPLLQMERAAMIHFGIPSYGVHVNGYIRNPDNPADPRPWAVWVGKRAASKNTYPGLLDQMVAGGQPTGLSFMENVRKECEEEASLPPAVVDAVRATGVISYRYSARRGLSSKVLATFDVEMPAKLPPICADGEVEEFKLMTVEQMLTSIREELPLWKPNSALVAVDFALRHGYLSPDSPSFVEVAHLLRAAGFRGFE</sequence>
<dbReference type="EMBL" id="JBGBPQ010000002">
    <property type="protein sequence ID" value="KAL1528216.1"/>
    <property type="molecule type" value="Genomic_DNA"/>
</dbReference>
<evidence type="ECO:0000313" key="7">
    <source>
        <dbReference type="EMBL" id="KAL1528216.1"/>
    </source>
</evidence>
<name>A0AB34K1V4_PRYPA</name>
<dbReference type="SUPFAM" id="SSF52540">
    <property type="entry name" value="P-loop containing nucleoside triphosphate hydrolases"/>
    <property type="match status" value="1"/>
</dbReference>
<dbReference type="PROSITE" id="PS00113">
    <property type="entry name" value="ADENYLATE_KINASE"/>
    <property type="match status" value="1"/>
</dbReference>
<evidence type="ECO:0000313" key="8">
    <source>
        <dbReference type="Proteomes" id="UP001515480"/>
    </source>
</evidence>
<evidence type="ECO:0000256" key="5">
    <source>
        <dbReference type="SAM" id="SignalP"/>
    </source>
</evidence>
<dbReference type="Gene3D" id="3.90.79.10">
    <property type="entry name" value="Nucleoside Triphosphate Pyrophosphohydrolase"/>
    <property type="match status" value="1"/>
</dbReference>
<keyword evidence="2" id="KW-0547">Nucleotide-binding</keyword>
<dbReference type="InterPro" id="IPR031804">
    <property type="entry name" value="DUF4743"/>
</dbReference>
<keyword evidence="8" id="KW-1185">Reference proteome</keyword>
<dbReference type="Pfam" id="PF15916">
    <property type="entry name" value="DUF4743"/>
    <property type="match status" value="1"/>
</dbReference>
<dbReference type="GO" id="GO:0005524">
    <property type="term" value="F:ATP binding"/>
    <property type="evidence" value="ECO:0007669"/>
    <property type="project" value="InterPro"/>
</dbReference>
<dbReference type="FunFam" id="3.90.79.10:FF:000019">
    <property type="entry name" value="Thiamin pyrophosphokinase, putative"/>
    <property type="match status" value="1"/>
</dbReference>
<feature type="region of interest" description="Disordered" evidence="4">
    <location>
        <begin position="25"/>
        <end position="50"/>
    </location>
</feature>
<feature type="signal peptide" evidence="5">
    <location>
        <begin position="1"/>
        <end position="19"/>
    </location>
</feature>
<keyword evidence="3" id="KW-0418">Kinase</keyword>
<feature type="compositionally biased region" description="Low complexity" evidence="4">
    <location>
        <begin position="38"/>
        <end position="50"/>
    </location>
</feature>
<proteinExistence type="inferred from homology"/>
<dbReference type="GO" id="GO:0019205">
    <property type="term" value="F:nucleobase-containing compound kinase activity"/>
    <property type="evidence" value="ECO:0007669"/>
    <property type="project" value="InterPro"/>
</dbReference>
<dbReference type="CDD" id="cd01428">
    <property type="entry name" value="ADK"/>
    <property type="match status" value="1"/>
</dbReference>